<reference evidence="2" key="2">
    <citation type="journal article" date="2022" name="Proc. Natl. Acad. Sci. U.S.A.">
        <title>Diploid-dominant life cycles characterize the early evolution of Fungi.</title>
        <authorList>
            <person name="Amses K.R."/>
            <person name="Simmons D.R."/>
            <person name="Longcore J.E."/>
            <person name="Mondo S.J."/>
            <person name="Seto K."/>
            <person name="Jeronimo G.H."/>
            <person name="Bonds A.E."/>
            <person name="Quandt C.A."/>
            <person name="Davis W.J."/>
            <person name="Chang Y."/>
            <person name="Federici B.A."/>
            <person name="Kuo A."/>
            <person name="LaButti K."/>
            <person name="Pangilinan J."/>
            <person name="Andreopoulos W."/>
            <person name="Tritt A."/>
            <person name="Riley R."/>
            <person name="Hundley H."/>
            <person name="Johnson J."/>
            <person name="Lipzen A."/>
            <person name="Barry K."/>
            <person name="Lang B.F."/>
            <person name="Cuomo C.A."/>
            <person name="Buchler N.E."/>
            <person name="Grigoriev I.V."/>
            <person name="Spatafora J.W."/>
            <person name="Stajich J.E."/>
            <person name="James T.Y."/>
        </authorList>
    </citation>
    <scope>NUCLEOTIDE SEQUENCE</scope>
    <source>
        <strain evidence="2">AG</strain>
    </source>
</reference>
<dbReference type="SUPFAM" id="SSF141000">
    <property type="entry name" value="Glu-tRNAGln amidotransferase C subunit"/>
    <property type="match status" value="1"/>
</dbReference>
<protein>
    <submittedName>
        <fullName evidence="2">Uncharacterized protein</fullName>
    </submittedName>
</protein>
<dbReference type="Pfam" id="PF02686">
    <property type="entry name" value="GatC"/>
    <property type="match status" value="1"/>
</dbReference>
<feature type="compositionally biased region" description="Polar residues" evidence="1">
    <location>
        <begin position="1"/>
        <end position="15"/>
    </location>
</feature>
<gene>
    <name evidence="2" type="ORF">K450DRAFT_235773</name>
</gene>
<feature type="compositionally biased region" description="Basic and acidic residues" evidence="1">
    <location>
        <begin position="16"/>
        <end position="26"/>
    </location>
</feature>
<comment type="caution">
    <text evidence="2">The sequence shown here is derived from an EMBL/GenBank/DDBJ whole genome shotgun (WGS) entry which is preliminary data.</text>
</comment>
<evidence type="ECO:0000256" key="1">
    <source>
        <dbReference type="SAM" id="MobiDB-lite"/>
    </source>
</evidence>
<dbReference type="RefSeq" id="XP_051445753.1">
    <property type="nucleotide sequence ID" value="XM_051588149.1"/>
</dbReference>
<sequence length="133" mass="15139">MSFSQPKEPSWSIKTLTEESGGKDAPEEITMDRLRHLHKLAQLNIPENAEQVEELKEDINSIAHFMKKVRKADIPASTEPLVSLWQDQIGQTLRPDVPTYTKDEVRGRELLKNAKKTSGHFYVARSNVALTEQ</sequence>
<accession>A0AAD5EC51</accession>
<feature type="region of interest" description="Disordered" evidence="1">
    <location>
        <begin position="1"/>
        <end position="26"/>
    </location>
</feature>
<dbReference type="InterPro" id="IPR003837">
    <property type="entry name" value="GatC"/>
</dbReference>
<dbReference type="InterPro" id="IPR036113">
    <property type="entry name" value="Asp/Glu-ADT_sf_sub_c"/>
</dbReference>
<reference evidence="2" key="1">
    <citation type="submission" date="2021-06" db="EMBL/GenBank/DDBJ databases">
        <authorList>
            <consortium name="DOE Joint Genome Institute"/>
            <person name="Mondo S.J."/>
            <person name="Amses K.R."/>
            <person name="Simmons D.R."/>
            <person name="Longcore J.E."/>
            <person name="Seto K."/>
            <person name="Alves G.H."/>
            <person name="Bonds A.E."/>
            <person name="Quandt C.A."/>
            <person name="Davis W.J."/>
            <person name="Chang Y."/>
            <person name="Letcher P.M."/>
            <person name="Powell M.J."/>
            <person name="Kuo A."/>
            <person name="Labutti K."/>
            <person name="Pangilinan J."/>
            <person name="Andreopoulos W."/>
            <person name="Tritt A."/>
            <person name="Riley R."/>
            <person name="Hundley H."/>
            <person name="Johnson J."/>
            <person name="Lipzen A."/>
            <person name="Barry K."/>
            <person name="Berbee M.L."/>
            <person name="Buchler N.E."/>
            <person name="Grigoriev I.V."/>
            <person name="Spatafora J.W."/>
            <person name="Stajich J.E."/>
            <person name="James T.Y."/>
        </authorList>
    </citation>
    <scope>NUCLEOTIDE SEQUENCE</scope>
    <source>
        <strain evidence="2">AG</strain>
    </source>
</reference>
<proteinExistence type="predicted"/>
<name>A0AAD5EC51_UMBRA</name>
<dbReference type="GO" id="GO:0006450">
    <property type="term" value="P:regulation of translational fidelity"/>
    <property type="evidence" value="ECO:0007669"/>
    <property type="project" value="InterPro"/>
</dbReference>
<dbReference type="GeneID" id="75913494"/>
<evidence type="ECO:0000313" key="2">
    <source>
        <dbReference type="EMBL" id="KAI8580749.1"/>
    </source>
</evidence>
<dbReference type="Proteomes" id="UP001206595">
    <property type="component" value="Unassembled WGS sequence"/>
</dbReference>
<dbReference type="EMBL" id="MU620910">
    <property type="protein sequence ID" value="KAI8580749.1"/>
    <property type="molecule type" value="Genomic_DNA"/>
</dbReference>
<evidence type="ECO:0000313" key="3">
    <source>
        <dbReference type="Proteomes" id="UP001206595"/>
    </source>
</evidence>
<keyword evidence="3" id="KW-1185">Reference proteome</keyword>
<organism evidence="2 3">
    <name type="scientific">Umbelopsis ramanniana AG</name>
    <dbReference type="NCBI Taxonomy" id="1314678"/>
    <lineage>
        <taxon>Eukaryota</taxon>
        <taxon>Fungi</taxon>
        <taxon>Fungi incertae sedis</taxon>
        <taxon>Mucoromycota</taxon>
        <taxon>Mucoromycotina</taxon>
        <taxon>Umbelopsidomycetes</taxon>
        <taxon>Umbelopsidales</taxon>
        <taxon>Umbelopsidaceae</taxon>
        <taxon>Umbelopsis</taxon>
    </lineage>
</organism>
<dbReference type="AlphaFoldDB" id="A0AAD5EC51"/>